<dbReference type="Pfam" id="PF17828">
    <property type="entry name" value="FAS_N"/>
    <property type="match status" value="1"/>
</dbReference>
<dbReference type="Proteomes" id="UP000239156">
    <property type="component" value="Unassembled WGS sequence"/>
</dbReference>
<dbReference type="VEuPathDB" id="FungiDB:PSHT_13435"/>
<dbReference type="GO" id="GO:0005835">
    <property type="term" value="C:fatty acid synthase complex"/>
    <property type="evidence" value="ECO:0007669"/>
    <property type="project" value="InterPro"/>
</dbReference>
<dbReference type="GO" id="GO:0016787">
    <property type="term" value="F:hydrolase activity"/>
    <property type="evidence" value="ECO:0007669"/>
    <property type="project" value="UniProtKB-KW"/>
</dbReference>
<dbReference type="Gene3D" id="6.20.240.10">
    <property type="match status" value="1"/>
</dbReference>
<dbReference type="InterPro" id="IPR001227">
    <property type="entry name" value="Ac_transferase_dom_sf"/>
</dbReference>
<dbReference type="PANTHER" id="PTHR10982">
    <property type="entry name" value="MALONYL COA-ACYL CARRIER PROTEIN TRANSACYLASE"/>
    <property type="match status" value="1"/>
</dbReference>
<evidence type="ECO:0008006" key="11">
    <source>
        <dbReference type="Google" id="ProtNLM"/>
    </source>
</evidence>
<name>A0A2S4V3S8_9BASI</name>
<proteinExistence type="predicted"/>
<dbReference type="InterPro" id="IPR032088">
    <property type="entry name" value="SAT"/>
</dbReference>
<keyword evidence="10" id="KW-1185">Reference proteome</keyword>
<dbReference type="Gene3D" id="3.30.1120.100">
    <property type="match status" value="1"/>
</dbReference>
<feature type="domain" description="Starter acyltransferase (SAT)" evidence="6">
    <location>
        <begin position="214"/>
        <end position="459"/>
    </location>
</feature>
<evidence type="ECO:0000259" key="8">
    <source>
        <dbReference type="Pfam" id="PF17951"/>
    </source>
</evidence>
<organism evidence="9 10">
    <name type="scientific">Puccinia striiformis</name>
    <dbReference type="NCBI Taxonomy" id="27350"/>
    <lineage>
        <taxon>Eukaryota</taxon>
        <taxon>Fungi</taxon>
        <taxon>Dikarya</taxon>
        <taxon>Basidiomycota</taxon>
        <taxon>Pucciniomycotina</taxon>
        <taxon>Pucciniomycetes</taxon>
        <taxon>Pucciniales</taxon>
        <taxon>Pucciniaceae</taxon>
        <taxon>Puccinia</taxon>
    </lineage>
</organism>
<dbReference type="Gene3D" id="3.40.366.10">
    <property type="entry name" value="Malonyl-Coenzyme A Acyl Carrier Protein, domain 2"/>
    <property type="match status" value="2"/>
</dbReference>
<dbReference type="InterPro" id="IPR013785">
    <property type="entry name" value="Aldolase_TIM"/>
</dbReference>
<dbReference type="GO" id="GO:0006633">
    <property type="term" value="P:fatty acid biosynthetic process"/>
    <property type="evidence" value="ECO:0007669"/>
    <property type="project" value="InterPro"/>
</dbReference>
<dbReference type="PANTHER" id="PTHR10982:SF21">
    <property type="entry name" value="FATTY ACID SYNTHASE SUBUNIT BETA"/>
    <property type="match status" value="1"/>
</dbReference>
<dbReference type="GO" id="GO:0019171">
    <property type="term" value="F:(3R)-hydroxyacyl-[acyl-carrier-protein] dehydratase activity"/>
    <property type="evidence" value="ECO:0007669"/>
    <property type="project" value="InterPro"/>
</dbReference>
<dbReference type="SUPFAM" id="SSF51412">
    <property type="entry name" value="Inosine monophosphate dehydrogenase (IMPDH)"/>
    <property type="match status" value="1"/>
</dbReference>
<keyword evidence="2" id="KW-0378">Hydrolase</keyword>
<feature type="domain" description="Fatty acid synthase subunit beta N-terminal" evidence="7">
    <location>
        <begin position="55"/>
        <end position="133"/>
    </location>
</feature>
<dbReference type="InterPro" id="IPR050830">
    <property type="entry name" value="Fungal_FAS"/>
</dbReference>
<dbReference type="InterPro" id="IPR013565">
    <property type="entry name" value="Fas1/AflB-like_central"/>
</dbReference>
<evidence type="ECO:0000256" key="3">
    <source>
        <dbReference type="ARBA" id="ARBA00022857"/>
    </source>
</evidence>
<dbReference type="PRINTS" id="PR01483">
    <property type="entry name" value="FASYNTHASE"/>
</dbReference>
<evidence type="ECO:0000259" key="6">
    <source>
        <dbReference type="Pfam" id="PF16073"/>
    </source>
</evidence>
<dbReference type="GO" id="GO:0004318">
    <property type="term" value="F:enoyl-[acyl-carrier-protein] reductase (NADH) activity"/>
    <property type="evidence" value="ECO:0007669"/>
    <property type="project" value="InterPro"/>
</dbReference>
<dbReference type="SUPFAM" id="SSF52151">
    <property type="entry name" value="FabD/lysophospholipase-like"/>
    <property type="match status" value="1"/>
</dbReference>
<dbReference type="InterPro" id="IPR003965">
    <property type="entry name" value="Fatty_acid_synthase"/>
</dbReference>
<sequence length="1307" mass="143620">MASSERLLNLAEYSRERFSQWLGQQSDSPLLGLGRKGGAGVVQATTQDELHAADVGADDRPAAEANLILLAHYLQFLSTRPNNEYLIQATLKHFHFAILKKDSIDVHSAAFDQTSSDQARRLVIKAYYLARHSIAHSFLDFPAPPVGKLWKSDEPKKKLAGVFGGQGVNETYWLELVASPLEILLSPVASRLRLIFVSTFLDPLGLVFAINLHSLYPSILQEFLETADGHLHSLSSSDHAQASSLYKHHGIHILLWLNQPSLAPPTVYLASCAVSLPLIGLVQIAHYIALGRVQGLSPNQLSSQLSAGVTGHSQGIVVATLIGGRLASHEDTWTKFNLSALHAISLLFHIGLQGSLAFPLSSLPPKLISITAESEGIPTPMLAVTGLLLGQLQKSVDEVSEEFSGDYNSPLPDAQVSLFNGSKAFVVTGHPRTLAGLVSLLKKSKADPSRDQSKIPFSKRLPAFSMRFLPIGVPYHSHHLQGCTSRVMQPVTEGGIGIEEQAWWEAHKSSLGCPVFHTETGADLRTQSSGLLESLAEQIFTCPVQWSRACAFPQDTTHIIDFGLGTLAGIGSLVARNIEGKGHRIVFAGLPASGQGSKIMNEVYDSINIVREQRWSEKYKIRLVKTKDGRLQIDTPFSRLLSKPPLMVAGMTPCTVPAEFNAAVMNAGYHVELAGGGHYNAKGLRSKITTIQAKLQKPGLGFTLNALYINQKQWAFQFPLWLEMRKEGLPMEGFVVAAGIPSTEKAHEIIDGLRGAGIKHVSFKPGSVDGIRQVINIAAANPDFPVICQWTGGRAGGHHSCEDFHQPILATYASIRSQSNLILVAGSGFGSAEDVYPYLTGRWSRDRFGVEMMPFDGVLFASRMMVAREAATSQSVKELIVKAAGVSDEEWEGTYERETGGIITVTSELGEPIHKIATRGIKLWKEFDEYVHLSPSSSLLDRLCFSARETCSLAQNPQGLCHQRLNADFQKPWFAEKNGQPADLGDMTYEETVNRLVRLMYVSHQKRWIDPSLRNLVADWLRRIEERLSVVNGAAQISELQSYSELEDPFPKLKKFFARYPEASNQILASEDIAYFLNLCQRPGQKPVPFIPVLDAQFGIWFKKDSLWQAEDIDAVIDQDPQRVAILQGPVAVRHSKSTEQSAGEILSEIESGLVSRLLEDHYDGDESLVPRTDFLCPHVDAEANQHTLQLSAGKIKCQIRNHHQPGQKVHTYDIAGVLPPTENWLQMISMAGTNGQDVSWLTALLRSLSVVQGSECVDNPLKAVLSPRTHQRVQVFTDQLGRPLNVKFFGGLNPPDEKTAIPLTAH</sequence>
<dbReference type="Gene3D" id="3.20.20.70">
    <property type="entry name" value="Aldolase class I"/>
    <property type="match status" value="1"/>
</dbReference>
<evidence type="ECO:0000256" key="2">
    <source>
        <dbReference type="ARBA" id="ARBA00022801"/>
    </source>
</evidence>
<dbReference type="FunFam" id="3.20.20.70:FF:000078">
    <property type="entry name" value="Fatty acid synthase beta subunit dehydratase"/>
    <property type="match status" value="1"/>
</dbReference>
<dbReference type="Pfam" id="PF17951">
    <property type="entry name" value="FAS_meander"/>
    <property type="match status" value="1"/>
</dbReference>
<dbReference type="Pfam" id="PF16073">
    <property type="entry name" value="SAT"/>
    <property type="match status" value="1"/>
</dbReference>
<dbReference type="Pfam" id="PF08354">
    <property type="entry name" value="Fas1-AflB-like_hel"/>
    <property type="match status" value="1"/>
</dbReference>
<comment type="caution">
    <text evidence="9">The sequence shown here is derived from an EMBL/GenBank/DDBJ whole genome shotgun (WGS) entry which is preliminary data.</text>
</comment>
<dbReference type="VEuPathDB" id="FungiDB:PSTT_10594"/>
<evidence type="ECO:0000313" key="9">
    <source>
        <dbReference type="EMBL" id="POW04158.1"/>
    </source>
</evidence>
<gene>
    <name evidence="9" type="ORF">PSTT_10594</name>
</gene>
<dbReference type="InterPro" id="IPR041099">
    <property type="entry name" value="FAS1_N"/>
</dbReference>
<dbReference type="Gene3D" id="1.20.1050.120">
    <property type="match status" value="1"/>
</dbReference>
<accession>A0A2S4V3S8</accession>
<keyword evidence="1" id="KW-0808">Transferase</keyword>
<evidence type="ECO:0000256" key="4">
    <source>
        <dbReference type="ARBA" id="ARBA00023002"/>
    </source>
</evidence>
<evidence type="ECO:0000256" key="1">
    <source>
        <dbReference type="ARBA" id="ARBA00022679"/>
    </source>
</evidence>
<keyword evidence="4" id="KW-0560">Oxidoreductase</keyword>
<dbReference type="InterPro" id="IPR016035">
    <property type="entry name" value="Acyl_Trfase/lysoPLipase"/>
</dbReference>
<evidence type="ECO:0000313" key="10">
    <source>
        <dbReference type="Proteomes" id="UP000239156"/>
    </source>
</evidence>
<evidence type="ECO:0000259" key="5">
    <source>
        <dbReference type="Pfam" id="PF08354"/>
    </source>
</evidence>
<dbReference type="InterPro" id="IPR040883">
    <property type="entry name" value="FAS_meander"/>
</dbReference>
<keyword evidence="3" id="KW-0521">NADP</keyword>
<feature type="domain" description="Fatty acid synthase meander beta sheet" evidence="8">
    <location>
        <begin position="1219"/>
        <end position="1284"/>
    </location>
</feature>
<reference evidence="9" key="1">
    <citation type="submission" date="2017-12" db="EMBL/GenBank/DDBJ databases">
        <title>Gene loss provides genomic basis for host adaptation in cereal stripe rust fungi.</title>
        <authorList>
            <person name="Xia C."/>
        </authorList>
    </citation>
    <scope>NUCLEOTIDE SEQUENCE [LARGE SCALE GENOMIC DNA]</scope>
    <source>
        <strain evidence="9">93-210</strain>
    </source>
</reference>
<feature type="domain" description="Fatty acid synthase beta subunit AflB /Fas1-like central" evidence="5">
    <location>
        <begin position="785"/>
        <end position="1147"/>
    </location>
</feature>
<protein>
    <recommendedName>
        <fullName evidence="11">Malonyl-CoA:ACP transacylase (MAT) domain-containing protein</fullName>
    </recommendedName>
</protein>
<dbReference type="EMBL" id="PKSL01000115">
    <property type="protein sequence ID" value="POW04158.1"/>
    <property type="molecule type" value="Genomic_DNA"/>
</dbReference>
<evidence type="ECO:0000259" key="7">
    <source>
        <dbReference type="Pfam" id="PF17828"/>
    </source>
</evidence>
<dbReference type="GO" id="GO:0004312">
    <property type="term" value="F:fatty acid synthase activity"/>
    <property type="evidence" value="ECO:0007669"/>
    <property type="project" value="InterPro"/>
</dbReference>
<dbReference type="Gene3D" id="1.20.930.70">
    <property type="match status" value="1"/>
</dbReference>
<dbReference type="FunFam" id="1.20.930.70:FF:000001">
    <property type="entry name" value="Fatty acid synthase beta subunit dehydratase"/>
    <property type="match status" value="1"/>
</dbReference>